<dbReference type="AlphaFoldDB" id="A0AAP0KGC1"/>
<name>A0AAP0KGC1_9MAGN</name>
<proteinExistence type="predicted"/>
<evidence type="ECO:0000313" key="2">
    <source>
        <dbReference type="Proteomes" id="UP001420932"/>
    </source>
</evidence>
<dbReference type="EMBL" id="JBBNAF010000004">
    <property type="protein sequence ID" value="KAK9151233.1"/>
    <property type="molecule type" value="Genomic_DNA"/>
</dbReference>
<protein>
    <submittedName>
        <fullName evidence="1">Uncharacterized protein</fullName>
    </submittedName>
</protein>
<keyword evidence="2" id="KW-1185">Reference proteome</keyword>
<reference evidence="1 2" key="1">
    <citation type="submission" date="2024-01" db="EMBL/GenBank/DDBJ databases">
        <title>Genome assemblies of Stephania.</title>
        <authorList>
            <person name="Yang L."/>
        </authorList>
    </citation>
    <scope>NUCLEOTIDE SEQUENCE [LARGE SCALE GENOMIC DNA]</scope>
    <source>
        <strain evidence="1">YNDBR</strain>
        <tissue evidence="1">Leaf</tissue>
    </source>
</reference>
<gene>
    <name evidence="1" type="ORF">Syun_009542</name>
</gene>
<accession>A0AAP0KGC1</accession>
<sequence length="80" mass="8782">MTMQGQSMPCIAGHDLNKGRPGQCITGHNLDKGRPGQCLRPTLGALKVINRLSFVRINSGNQWDFIGSDKFEIEASLEIL</sequence>
<evidence type="ECO:0000313" key="1">
    <source>
        <dbReference type="EMBL" id="KAK9151233.1"/>
    </source>
</evidence>
<comment type="caution">
    <text evidence="1">The sequence shown here is derived from an EMBL/GenBank/DDBJ whole genome shotgun (WGS) entry which is preliminary data.</text>
</comment>
<organism evidence="1 2">
    <name type="scientific">Stephania yunnanensis</name>
    <dbReference type="NCBI Taxonomy" id="152371"/>
    <lineage>
        <taxon>Eukaryota</taxon>
        <taxon>Viridiplantae</taxon>
        <taxon>Streptophyta</taxon>
        <taxon>Embryophyta</taxon>
        <taxon>Tracheophyta</taxon>
        <taxon>Spermatophyta</taxon>
        <taxon>Magnoliopsida</taxon>
        <taxon>Ranunculales</taxon>
        <taxon>Menispermaceae</taxon>
        <taxon>Menispermoideae</taxon>
        <taxon>Cissampelideae</taxon>
        <taxon>Stephania</taxon>
    </lineage>
</organism>
<dbReference type="Proteomes" id="UP001420932">
    <property type="component" value="Unassembled WGS sequence"/>
</dbReference>